<dbReference type="SUPFAM" id="SSF52266">
    <property type="entry name" value="SGNH hydrolase"/>
    <property type="match status" value="1"/>
</dbReference>
<dbReference type="PANTHER" id="PTHR45650:SF75">
    <property type="entry name" value="GDSL-LIKE LIPASE_ACYLHYDROLASE"/>
    <property type="match status" value="1"/>
</dbReference>
<dbReference type="GO" id="GO:0005576">
    <property type="term" value="C:extracellular region"/>
    <property type="evidence" value="ECO:0007669"/>
    <property type="project" value="UniProtKB-SubCell"/>
</dbReference>
<proteinExistence type="inferred from homology"/>
<name>A0A6N2KGA3_SALVM</name>
<dbReference type="Pfam" id="PF00657">
    <property type="entry name" value="Lipase_GDSL"/>
    <property type="match status" value="3"/>
</dbReference>
<dbReference type="InterPro" id="IPR001087">
    <property type="entry name" value="GDSL"/>
</dbReference>
<gene>
    <name evidence="9" type="ORF">SVIM_LOCUS74625</name>
</gene>
<evidence type="ECO:0000256" key="6">
    <source>
        <dbReference type="ARBA" id="ARBA00022963"/>
    </source>
</evidence>
<dbReference type="Gene3D" id="3.40.50.1110">
    <property type="entry name" value="SGNH hydrolase"/>
    <property type="match status" value="3"/>
</dbReference>
<dbReference type="EMBL" id="CAADRP010000335">
    <property type="protein sequence ID" value="VFU26748.1"/>
    <property type="molecule type" value="Genomic_DNA"/>
</dbReference>
<keyword evidence="8" id="KW-0812">Transmembrane</keyword>
<evidence type="ECO:0000256" key="1">
    <source>
        <dbReference type="ARBA" id="ARBA00004613"/>
    </source>
</evidence>
<evidence type="ECO:0000256" key="2">
    <source>
        <dbReference type="ARBA" id="ARBA00008668"/>
    </source>
</evidence>
<keyword evidence="4" id="KW-0732">Signal</keyword>
<dbReference type="InterPro" id="IPR051238">
    <property type="entry name" value="GDSL_esterase/lipase"/>
</dbReference>
<organism evidence="9">
    <name type="scientific">Salix viminalis</name>
    <name type="common">Common osier</name>
    <name type="synonym">Basket willow</name>
    <dbReference type="NCBI Taxonomy" id="40686"/>
    <lineage>
        <taxon>Eukaryota</taxon>
        <taxon>Viridiplantae</taxon>
        <taxon>Streptophyta</taxon>
        <taxon>Embryophyta</taxon>
        <taxon>Tracheophyta</taxon>
        <taxon>Spermatophyta</taxon>
        <taxon>Magnoliopsida</taxon>
        <taxon>eudicotyledons</taxon>
        <taxon>Gunneridae</taxon>
        <taxon>Pentapetalae</taxon>
        <taxon>rosids</taxon>
        <taxon>fabids</taxon>
        <taxon>Malpighiales</taxon>
        <taxon>Salicaceae</taxon>
        <taxon>Saliceae</taxon>
        <taxon>Salix</taxon>
    </lineage>
</organism>
<accession>A0A6N2KGA3</accession>
<evidence type="ECO:0000256" key="8">
    <source>
        <dbReference type="SAM" id="Phobius"/>
    </source>
</evidence>
<dbReference type="InterPro" id="IPR036514">
    <property type="entry name" value="SGNH_hydro_sf"/>
</dbReference>
<comment type="subcellular location">
    <subcellularLocation>
        <location evidence="1">Secreted</location>
    </subcellularLocation>
</comment>
<dbReference type="CDD" id="cd01837">
    <property type="entry name" value="SGNH_plant_lipase_like"/>
    <property type="match status" value="1"/>
</dbReference>
<evidence type="ECO:0000256" key="4">
    <source>
        <dbReference type="ARBA" id="ARBA00022729"/>
    </source>
</evidence>
<dbReference type="InterPro" id="IPR035669">
    <property type="entry name" value="SGNH_plant_lipase-like"/>
</dbReference>
<evidence type="ECO:0000256" key="7">
    <source>
        <dbReference type="ARBA" id="ARBA00023098"/>
    </source>
</evidence>
<dbReference type="FunFam" id="3.40.50.1110:FF:000003">
    <property type="entry name" value="GDSL esterase/lipase APG"/>
    <property type="match status" value="1"/>
</dbReference>
<keyword evidence="7" id="KW-0443">Lipid metabolism</keyword>
<keyword evidence="6" id="KW-0442">Lipid degradation</keyword>
<keyword evidence="8" id="KW-1133">Transmembrane helix</keyword>
<sequence length="870" mass="98653">MIIYFIYLTAWNTSAFHMWPKTSHQRVADIKMHLIFSPEIKLWGRLLVLLAVVSKLQCYRENGDTESQVPCYFIFGDSLADSGNNNRLRTLAKANYSPYGIDFPDGPTGRFCNGRTIVDIIVSGVNYASGSAGIRDETGQQQGQRIPLNKQLRNHQITVSRLVEIIGNDESTALYLSKCLYSVGMGSNDYINNYFLPQYYPTSHEYTLEQFTGLLVDQYKQQLRTLYDYGARKIAVFGLGQLGCTPDAIQTYGTHGSACVVIMNNASQLFNSRLKPVVDQLNEDLTDAKFIYIDFYGISGDNGFEVDNIGCCQVAEGGLCNPDKPPCPNRTEYVFWDSFHPTDAYNVFLAERSYSASNDLDAYPFDIRNSLVDSGNNNHLENKGKINYLHYGMDFLVVQQEGLPMVELWLMFLGALVSLSKQYNIARLPYLSSMRYLEKTIQNYLNQCLYLSMIGNNDYISNYFLPNYYNSSRQYTPKQYANVLAEEYARHVKTLHDFGARKLAVIGVAPIGCTPNATAFYDTNDSLCVKPMNEVVTLLNDLLKLVVQDLNKKLIGANFMYKRLIMNDHGVCNPSKTPCLNRNLAMFWDFLHPSEFLNFVTGTISYNALMTTLHGVDGKSEVPCFFIFGDSLVDSGNNNILRIKEKSTIYHMGWTFLMVQRKVYNGRTMADVLGELLGFKNFIKSFPTAKGSQILEGVNYGSGYAGFEMKQEHIFFTQFFFIMVIKDFFLYVVLSKSIRVTISRIHQILGKNDSNYLNQCLYLSMIGNNDYISNYYLPNYYNTSRQYTVKQYANVLAEEYARNLKLKSLLFLQTLHDLGARKLAVIGVSPIGCTPNATAFYDTNGSLCVKPMNEAAILLNDLLNCLSRFK</sequence>
<comment type="similarity">
    <text evidence="2">Belongs to the 'GDSL' lipolytic enzyme family.</text>
</comment>
<dbReference type="AlphaFoldDB" id="A0A6N2KGA3"/>
<evidence type="ECO:0000256" key="3">
    <source>
        <dbReference type="ARBA" id="ARBA00022525"/>
    </source>
</evidence>
<keyword evidence="5" id="KW-0378">Hydrolase</keyword>
<dbReference type="GO" id="GO:0016788">
    <property type="term" value="F:hydrolase activity, acting on ester bonds"/>
    <property type="evidence" value="ECO:0007669"/>
    <property type="project" value="InterPro"/>
</dbReference>
<keyword evidence="8" id="KW-0472">Membrane</keyword>
<keyword evidence="3" id="KW-0964">Secreted</keyword>
<protein>
    <recommendedName>
        <fullName evidence="10">SGNH hydrolase-type esterase domain-containing protein</fullName>
    </recommendedName>
</protein>
<dbReference type="PANTHER" id="PTHR45650">
    <property type="entry name" value="GDSL-LIKE LIPASE/ACYLHYDROLASE-RELATED"/>
    <property type="match status" value="1"/>
</dbReference>
<reference evidence="9" key="1">
    <citation type="submission" date="2019-03" db="EMBL/GenBank/DDBJ databases">
        <authorList>
            <person name="Mank J."/>
            <person name="Almeida P."/>
        </authorList>
    </citation>
    <scope>NUCLEOTIDE SEQUENCE</scope>
    <source>
        <strain evidence="9">78183</strain>
    </source>
</reference>
<evidence type="ECO:0000256" key="5">
    <source>
        <dbReference type="ARBA" id="ARBA00022801"/>
    </source>
</evidence>
<dbReference type="GO" id="GO:0016042">
    <property type="term" value="P:lipid catabolic process"/>
    <property type="evidence" value="ECO:0007669"/>
    <property type="project" value="UniProtKB-KW"/>
</dbReference>
<feature type="transmembrane region" description="Helical" evidence="8">
    <location>
        <begin position="714"/>
        <end position="734"/>
    </location>
</feature>
<evidence type="ECO:0008006" key="10">
    <source>
        <dbReference type="Google" id="ProtNLM"/>
    </source>
</evidence>
<evidence type="ECO:0000313" key="9">
    <source>
        <dbReference type="EMBL" id="VFU26748.1"/>
    </source>
</evidence>